<feature type="signal peptide" evidence="1">
    <location>
        <begin position="1"/>
        <end position="20"/>
    </location>
</feature>
<evidence type="ECO:0000256" key="1">
    <source>
        <dbReference type="SAM" id="SignalP"/>
    </source>
</evidence>
<evidence type="ECO:0000313" key="3">
    <source>
        <dbReference type="Proteomes" id="UP000016016"/>
    </source>
</evidence>
<organism evidence="2 3">
    <name type="scientific">Prevotella amnii CRIS 21A-A</name>
    <dbReference type="NCBI Taxonomy" id="679191"/>
    <lineage>
        <taxon>Bacteria</taxon>
        <taxon>Pseudomonadati</taxon>
        <taxon>Bacteroidota</taxon>
        <taxon>Bacteroidia</taxon>
        <taxon>Bacteroidales</taxon>
        <taxon>Prevotellaceae</taxon>
        <taxon>Prevotella</taxon>
    </lineage>
</organism>
<comment type="caution">
    <text evidence="2">The sequence shown here is derived from an EMBL/GenBank/DDBJ whole genome shotgun (WGS) entry which is preliminary data.</text>
</comment>
<name>E1GUV9_9BACT</name>
<gene>
    <name evidence="2" type="ORF">HMPREF9018_0601</name>
</gene>
<dbReference type="Gene3D" id="3.10.50.40">
    <property type="match status" value="1"/>
</dbReference>
<dbReference type="InterPro" id="IPR032252">
    <property type="entry name" value="DUF4827"/>
</dbReference>
<keyword evidence="1" id="KW-0732">Signal</keyword>
<dbReference type="EMBL" id="ADFQ01000031">
    <property type="protein sequence ID" value="EFN91558.1"/>
    <property type="molecule type" value="Genomic_DNA"/>
</dbReference>
<dbReference type="Proteomes" id="UP000016016">
    <property type="component" value="Unassembled WGS sequence"/>
</dbReference>
<reference evidence="2 3" key="1">
    <citation type="submission" date="2010-09" db="EMBL/GenBank/DDBJ databases">
        <authorList>
            <person name="Harkins D.M."/>
            <person name="Madupu R."/>
            <person name="Durkin A.S."/>
            <person name="Torralba M."/>
            <person name="Methe B."/>
            <person name="Sutton G.G."/>
            <person name="Nelson K.E."/>
        </authorList>
    </citation>
    <scope>NUCLEOTIDE SEQUENCE [LARGE SCALE GENOMIC DNA]</scope>
    <source>
        <strain evidence="2 3">CRIS 21A-A</strain>
    </source>
</reference>
<evidence type="ECO:0000313" key="2">
    <source>
        <dbReference type="EMBL" id="EFN91558.1"/>
    </source>
</evidence>
<dbReference type="AlphaFoldDB" id="E1GUV9"/>
<feature type="chain" id="PRO_5003145879" description="DUF4827 domain-containing protein" evidence="1">
    <location>
        <begin position="21"/>
        <end position="222"/>
    </location>
</feature>
<proteinExistence type="predicted"/>
<dbReference type="InterPro" id="IPR046357">
    <property type="entry name" value="PPIase_dom_sf"/>
</dbReference>
<dbReference type="GO" id="GO:0003755">
    <property type="term" value="F:peptidyl-prolyl cis-trans isomerase activity"/>
    <property type="evidence" value="ECO:0007669"/>
    <property type="project" value="InterPro"/>
</dbReference>
<evidence type="ECO:0008006" key="4">
    <source>
        <dbReference type="Google" id="ProtNLM"/>
    </source>
</evidence>
<accession>E1GUV9</accession>
<dbReference type="eggNOG" id="ENOG5032PII">
    <property type="taxonomic scope" value="Bacteria"/>
</dbReference>
<dbReference type="Pfam" id="PF16109">
    <property type="entry name" value="DUF4827"/>
    <property type="match status" value="1"/>
</dbReference>
<sequence length="222" mass="24756">MQGILIIKRMKKIFSLCALAASVIVISSCNKHETYADQLDRENNAINSYIIKNKINVISQEQFASQNNTTDTIKNQYVLFPNSGVYMQIREKGTGDFIKSGETARILIRFSEYNILTGTIQLSNNTLLWSSVVDKISLTNFKGTYTASFNNASSLMATVYGSTSVPSGWLVPIPYLKIGRLIHSSSKLAHVRLIVPSQQGQANATHDVYPCMYDITFQRGLE</sequence>
<protein>
    <recommendedName>
        <fullName evidence="4">DUF4827 domain-containing protein</fullName>
    </recommendedName>
</protein>